<evidence type="ECO:0000313" key="14">
    <source>
        <dbReference type="Proteomes" id="UP000827549"/>
    </source>
</evidence>
<dbReference type="GO" id="GO:0046872">
    <property type="term" value="F:metal ion binding"/>
    <property type="evidence" value="ECO:0007669"/>
    <property type="project" value="InterPro"/>
</dbReference>
<evidence type="ECO:0000256" key="2">
    <source>
        <dbReference type="ARBA" id="ARBA00004305"/>
    </source>
</evidence>
<dbReference type="SMART" id="SM00878">
    <property type="entry name" value="Biotin_carb_C"/>
    <property type="match status" value="1"/>
</dbReference>
<evidence type="ECO:0000256" key="1">
    <source>
        <dbReference type="ARBA" id="ARBA00001953"/>
    </source>
</evidence>
<comment type="subcellular location">
    <subcellularLocation>
        <location evidence="2">Mitochondrion matrix</location>
    </subcellularLocation>
</comment>
<dbReference type="CDD" id="cd06850">
    <property type="entry name" value="biotinyl_domain"/>
    <property type="match status" value="1"/>
</dbReference>
<evidence type="ECO:0000256" key="8">
    <source>
        <dbReference type="ARBA" id="ARBA00023267"/>
    </source>
</evidence>
<dbReference type="SUPFAM" id="SSF51246">
    <property type="entry name" value="Rudiment single hybrid motif"/>
    <property type="match status" value="1"/>
</dbReference>
<dbReference type="Gene3D" id="2.40.50.100">
    <property type="match status" value="1"/>
</dbReference>
<dbReference type="GO" id="GO:0005524">
    <property type="term" value="F:ATP binding"/>
    <property type="evidence" value="ECO:0007669"/>
    <property type="project" value="UniProtKB-UniRule"/>
</dbReference>
<dbReference type="Gene3D" id="3.30.470.20">
    <property type="entry name" value="ATP-grasp fold, B domain"/>
    <property type="match status" value="1"/>
</dbReference>
<reference evidence="13" key="1">
    <citation type="submission" date="2023-10" db="EMBL/GenBank/DDBJ databases">
        <authorList>
            <person name="Noh H."/>
        </authorList>
    </citation>
    <scope>NUCLEOTIDE SEQUENCE</scope>
    <source>
        <strain evidence="13">DUCC4014</strain>
    </source>
</reference>
<dbReference type="Pfam" id="PF00289">
    <property type="entry name" value="Biotin_carb_N"/>
    <property type="match status" value="1"/>
</dbReference>
<keyword evidence="6" id="KW-0809">Transit peptide</keyword>
<evidence type="ECO:0000256" key="3">
    <source>
        <dbReference type="ARBA" id="ARBA00022598"/>
    </source>
</evidence>
<evidence type="ECO:0000259" key="12">
    <source>
        <dbReference type="PROSITE" id="PS50979"/>
    </source>
</evidence>
<protein>
    <submittedName>
        <fullName evidence="13">Methylcrotonoyl-CoA carboxylase subunit alpha, mitochondrial</fullName>
    </submittedName>
</protein>
<dbReference type="InterPro" id="IPR005481">
    <property type="entry name" value="BC-like_N"/>
</dbReference>
<feature type="domain" description="ATP-grasp" evidence="11">
    <location>
        <begin position="192"/>
        <end position="390"/>
    </location>
</feature>
<dbReference type="PANTHER" id="PTHR18866">
    <property type="entry name" value="CARBOXYLASE:PYRUVATE/ACETYL-COA/PROPIONYL-COA CARBOXYLASE"/>
    <property type="match status" value="1"/>
</dbReference>
<comment type="cofactor">
    <cofactor evidence="1">
        <name>biotin</name>
        <dbReference type="ChEBI" id="CHEBI:57586"/>
    </cofactor>
</comment>
<dbReference type="InterPro" id="IPR011054">
    <property type="entry name" value="Rudment_hybrid_motif"/>
</dbReference>
<feature type="domain" description="Biotin carboxylation" evidence="12">
    <location>
        <begin position="73"/>
        <end position="519"/>
    </location>
</feature>
<dbReference type="InterPro" id="IPR016185">
    <property type="entry name" value="PreATP-grasp_dom_sf"/>
</dbReference>
<evidence type="ECO:0000313" key="13">
    <source>
        <dbReference type="EMBL" id="WOO82035.1"/>
    </source>
</evidence>
<sequence length="731" mass="78459">MYSPALIRAIARARPRATLPSAASIARTTRPMSTRPVVLSASTLPRARSMATAVQSVTTTNVALPPLGPNSKHLKKVLIANRGEIACRVIKTARKLGIRTVAVYSDADRGCLHVEMADEAYHIGPAPAAESYLVADKLLAVAAASGADAIHPGYGFLSESPEFAARVRNAGLEFVGPPAEAIRAMGSKRESKEIMLAAGVPCVPGYHGANQDEEVLVKAAGDVGFPLLIKPTHGGGGKGMRVVRKIEDFVDELRSAKREAIKSFGNDEVLFERWLERPRHIEVQVFADSKGNCVSLWERDCSVQRRHQKIIEEAPAPGLSAETKKDLADKAVAAAKAVDYVGAGTVEFIMDADSGEFFFMEMNTRLQVEHPVTEEVTGIDLVAWQLSVAAGNELPITQAEVPCIGHAFEARIYAERPEANFLPDAGRLIHTAAPRDAPHRLDTGFREGDDVSSYYDPMIAKLIVHGRDRTEALALLRSALDQYQVVGPSTNVEFLRSVAGHPDFVAGPVETNFIPEHHDELFPEKVTAPEVLAQAALSIAHHEPGSGAWGSLPGRRFSDESIHTYTFDEGVVQLTQREQGAYDISVTTGDKTTDLQATASRTGPNELVTQFANGRAQATVIPHGPKLHLFTPEGSHVLRRRGAEVEAEGAGASSSDALTAPMPATVIDVKVAPGDTVTEGQVVAVLESMKMEINIRAGHDGKVAQVNVAKGQAVEEGALLVALEPKEEKKE</sequence>
<evidence type="ECO:0000256" key="9">
    <source>
        <dbReference type="PROSITE-ProRule" id="PRU00409"/>
    </source>
</evidence>
<keyword evidence="3" id="KW-0436">Ligase</keyword>
<dbReference type="PROSITE" id="PS50968">
    <property type="entry name" value="BIOTINYL_LIPOYL"/>
    <property type="match status" value="1"/>
</dbReference>
<dbReference type="GO" id="GO:0004485">
    <property type="term" value="F:methylcrotonoyl-CoA carboxylase activity"/>
    <property type="evidence" value="ECO:0007669"/>
    <property type="project" value="TreeGrafter"/>
</dbReference>
<dbReference type="InterPro" id="IPR011761">
    <property type="entry name" value="ATP-grasp"/>
</dbReference>
<evidence type="ECO:0000259" key="11">
    <source>
        <dbReference type="PROSITE" id="PS50975"/>
    </source>
</evidence>
<dbReference type="Pfam" id="PF02785">
    <property type="entry name" value="Biotin_carb_C"/>
    <property type="match status" value="1"/>
</dbReference>
<dbReference type="InterPro" id="IPR011053">
    <property type="entry name" value="Single_hybrid_motif"/>
</dbReference>
<dbReference type="SUPFAM" id="SSF51230">
    <property type="entry name" value="Single hybrid motif"/>
    <property type="match status" value="1"/>
</dbReference>
<evidence type="ECO:0000259" key="10">
    <source>
        <dbReference type="PROSITE" id="PS50968"/>
    </source>
</evidence>
<organism evidence="13 14">
    <name type="scientific">Vanrija pseudolonga</name>
    <dbReference type="NCBI Taxonomy" id="143232"/>
    <lineage>
        <taxon>Eukaryota</taxon>
        <taxon>Fungi</taxon>
        <taxon>Dikarya</taxon>
        <taxon>Basidiomycota</taxon>
        <taxon>Agaricomycotina</taxon>
        <taxon>Tremellomycetes</taxon>
        <taxon>Trichosporonales</taxon>
        <taxon>Trichosporonaceae</taxon>
        <taxon>Vanrija</taxon>
    </lineage>
</organism>
<dbReference type="SUPFAM" id="SSF52440">
    <property type="entry name" value="PreATP-grasp domain"/>
    <property type="match status" value="1"/>
</dbReference>
<dbReference type="FunFam" id="2.40.50.100:FF:000003">
    <property type="entry name" value="Acetyl-CoA carboxylase biotin carboxyl carrier protein"/>
    <property type="match status" value="1"/>
</dbReference>
<keyword evidence="4 9" id="KW-0547">Nucleotide-binding</keyword>
<evidence type="ECO:0000256" key="7">
    <source>
        <dbReference type="ARBA" id="ARBA00023128"/>
    </source>
</evidence>
<dbReference type="SUPFAM" id="SSF56059">
    <property type="entry name" value="Glutathione synthetase ATP-binding domain-like"/>
    <property type="match status" value="1"/>
</dbReference>
<dbReference type="Proteomes" id="UP000827549">
    <property type="component" value="Chromosome 4"/>
</dbReference>
<feature type="domain" description="Lipoyl-binding" evidence="10">
    <location>
        <begin position="647"/>
        <end position="724"/>
    </location>
</feature>
<dbReference type="PANTHER" id="PTHR18866:SF33">
    <property type="entry name" value="METHYLCROTONOYL-COA CARBOXYLASE SUBUNIT ALPHA, MITOCHONDRIAL-RELATED"/>
    <property type="match status" value="1"/>
</dbReference>
<gene>
    <name evidence="13" type="primary">Mccc1</name>
    <name evidence="13" type="ORF">LOC62_04G005537</name>
</gene>
<name>A0AAF1BLC1_9TREE</name>
<accession>A0AAF1BLC1</accession>
<dbReference type="PROSITE" id="PS00866">
    <property type="entry name" value="CPSASE_1"/>
    <property type="match status" value="1"/>
</dbReference>
<dbReference type="FunFam" id="3.40.50.20:FF:000010">
    <property type="entry name" value="Propionyl-CoA carboxylase subunit alpha"/>
    <property type="match status" value="1"/>
</dbReference>
<evidence type="ECO:0000256" key="5">
    <source>
        <dbReference type="ARBA" id="ARBA00022840"/>
    </source>
</evidence>
<dbReference type="InterPro" id="IPR050856">
    <property type="entry name" value="Biotin_carboxylase_complex"/>
</dbReference>
<dbReference type="FunFam" id="3.30.1490.20:FF:000003">
    <property type="entry name" value="acetyl-CoA carboxylase isoform X1"/>
    <property type="match status" value="1"/>
</dbReference>
<dbReference type="Pfam" id="PF02786">
    <property type="entry name" value="CPSase_L_D2"/>
    <property type="match status" value="1"/>
</dbReference>
<dbReference type="PROSITE" id="PS50979">
    <property type="entry name" value="BC"/>
    <property type="match status" value="1"/>
</dbReference>
<keyword evidence="8" id="KW-0092">Biotin</keyword>
<dbReference type="GO" id="GO:0005759">
    <property type="term" value="C:mitochondrial matrix"/>
    <property type="evidence" value="ECO:0007669"/>
    <property type="project" value="UniProtKB-SubCell"/>
</dbReference>
<dbReference type="EMBL" id="CP086717">
    <property type="protein sequence ID" value="WOO82035.1"/>
    <property type="molecule type" value="Genomic_DNA"/>
</dbReference>
<keyword evidence="14" id="KW-1185">Reference proteome</keyword>
<dbReference type="GeneID" id="87808766"/>
<proteinExistence type="predicted"/>
<dbReference type="FunFam" id="3.30.470.20:FF:000028">
    <property type="entry name" value="Methylcrotonoyl-CoA carboxylase subunit alpha, mitochondrial"/>
    <property type="match status" value="1"/>
</dbReference>
<keyword evidence="5 9" id="KW-0067">ATP-binding</keyword>
<keyword evidence="7" id="KW-0496">Mitochondrion</keyword>
<evidence type="ECO:0000256" key="6">
    <source>
        <dbReference type="ARBA" id="ARBA00022946"/>
    </source>
</evidence>
<dbReference type="InterPro" id="IPR011764">
    <property type="entry name" value="Biotin_carboxylation_dom"/>
</dbReference>
<dbReference type="AlphaFoldDB" id="A0AAF1BLC1"/>
<dbReference type="InterPro" id="IPR000089">
    <property type="entry name" value="Biotin_lipoyl"/>
</dbReference>
<evidence type="ECO:0000256" key="4">
    <source>
        <dbReference type="ARBA" id="ARBA00022741"/>
    </source>
</evidence>
<dbReference type="Pfam" id="PF00364">
    <property type="entry name" value="Biotin_lipoyl"/>
    <property type="match status" value="1"/>
</dbReference>
<dbReference type="InterPro" id="IPR005479">
    <property type="entry name" value="CPAse_ATP-bd"/>
</dbReference>
<dbReference type="RefSeq" id="XP_062628067.1">
    <property type="nucleotide sequence ID" value="XM_062772083.1"/>
</dbReference>
<dbReference type="PROSITE" id="PS00867">
    <property type="entry name" value="CPSASE_2"/>
    <property type="match status" value="1"/>
</dbReference>
<dbReference type="InterPro" id="IPR005482">
    <property type="entry name" value="Biotin_COase_C"/>
</dbReference>
<dbReference type="PROSITE" id="PS50975">
    <property type="entry name" value="ATP_GRASP"/>
    <property type="match status" value="1"/>
</dbReference>